<feature type="region of interest" description="Disordered" evidence="1">
    <location>
        <begin position="178"/>
        <end position="204"/>
    </location>
</feature>
<dbReference type="Proteomes" id="UP001158576">
    <property type="component" value="Chromosome XSR"/>
</dbReference>
<keyword evidence="3" id="KW-1185">Reference proteome</keyword>
<proteinExistence type="predicted"/>
<feature type="region of interest" description="Disordered" evidence="1">
    <location>
        <begin position="80"/>
        <end position="142"/>
    </location>
</feature>
<feature type="compositionally biased region" description="Basic and acidic residues" evidence="1">
    <location>
        <begin position="102"/>
        <end position="114"/>
    </location>
</feature>
<evidence type="ECO:0000256" key="1">
    <source>
        <dbReference type="SAM" id="MobiDB-lite"/>
    </source>
</evidence>
<protein>
    <submittedName>
        <fullName evidence="2">Oidioi.mRNA.OKI2018_I69.XSR.g15906.t1.cds</fullName>
    </submittedName>
</protein>
<feature type="compositionally biased region" description="Polar residues" evidence="1">
    <location>
        <begin position="128"/>
        <end position="142"/>
    </location>
</feature>
<dbReference type="EMBL" id="OU015569">
    <property type="protein sequence ID" value="CAG5098710.1"/>
    <property type="molecule type" value="Genomic_DNA"/>
</dbReference>
<evidence type="ECO:0000313" key="3">
    <source>
        <dbReference type="Proteomes" id="UP001158576"/>
    </source>
</evidence>
<organism evidence="2 3">
    <name type="scientific">Oikopleura dioica</name>
    <name type="common">Tunicate</name>
    <dbReference type="NCBI Taxonomy" id="34765"/>
    <lineage>
        <taxon>Eukaryota</taxon>
        <taxon>Metazoa</taxon>
        <taxon>Chordata</taxon>
        <taxon>Tunicata</taxon>
        <taxon>Appendicularia</taxon>
        <taxon>Copelata</taxon>
        <taxon>Oikopleuridae</taxon>
        <taxon>Oikopleura</taxon>
    </lineage>
</organism>
<sequence length="251" mass="29262">MKQSIVEKLTRLLCCATNLPESKERTIEDQPTDRQYDYNPQPEPEIEWNQIRPFTNHSCPSPTTDIDNANIYGRISNSNETLESDGVFSPVDDLYQNDPMSEELRERSRQEYLLKNRSKKKLTREKSSSMTNLSAPSKKTNKYPPTSNLLLIKSKSEFDILEREEQIEIDDIKAWCNSRSSQRTTERSVNSEHNMPQTPNRPRYSAEHHQQHISLYKQPMRTVPSPRIESNTNNVDYVAVNWEKTDQLRTG</sequence>
<reference evidence="2 3" key="1">
    <citation type="submission" date="2021-04" db="EMBL/GenBank/DDBJ databases">
        <authorList>
            <person name="Bliznina A."/>
        </authorList>
    </citation>
    <scope>NUCLEOTIDE SEQUENCE [LARGE SCALE GENOMIC DNA]</scope>
</reference>
<name>A0ABN7SJH1_OIKDI</name>
<evidence type="ECO:0000313" key="2">
    <source>
        <dbReference type="EMBL" id="CAG5098710.1"/>
    </source>
</evidence>
<accession>A0ABN7SJH1</accession>
<feature type="compositionally biased region" description="Polar residues" evidence="1">
    <location>
        <begin position="191"/>
        <end position="200"/>
    </location>
</feature>
<gene>
    <name evidence="2" type="ORF">OKIOD_LOCUS7464</name>
</gene>